<name>A0A1H4EYH4_9BACT</name>
<accession>A0A1H4EYH4</accession>
<evidence type="ECO:0000313" key="2">
    <source>
        <dbReference type="Proteomes" id="UP000199656"/>
    </source>
</evidence>
<dbReference type="Proteomes" id="UP000199656">
    <property type="component" value="Unassembled WGS sequence"/>
</dbReference>
<gene>
    <name evidence="1" type="ORF">SAMN05660909_04004</name>
</gene>
<dbReference type="OrthoDB" id="1277159at2"/>
<proteinExistence type="predicted"/>
<organism evidence="1 2">
    <name type="scientific">Chitinophaga terrae</name>
    <name type="common">ex Kim and Jung 2007</name>
    <dbReference type="NCBI Taxonomy" id="408074"/>
    <lineage>
        <taxon>Bacteria</taxon>
        <taxon>Pseudomonadati</taxon>
        <taxon>Bacteroidota</taxon>
        <taxon>Chitinophagia</taxon>
        <taxon>Chitinophagales</taxon>
        <taxon>Chitinophagaceae</taxon>
        <taxon>Chitinophaga</taxon>
    </lineage>
</organism>
<dbReference type="EMBL" id="FNRL01000021">
    <property type="protein sequence ID" value="SEA89710.1"/>
    <property type="molecule type" value="Genomic_DNA"/>
</dbReference>
<keyword evidence="2" id="KW-1185">Reference proteome</keyword>
<dbReference type="AlphaFoldDB" id="A0A1H4EYH4"/>
<dbReference type="RefSeq" id="WP_026773202.1">
    <property type="nucleotide sequence ID" value="NZ_BKAT01000020.1"/>
</dbReference>
<protein>
    <submittedName>
        <fullName evidence="1">Uncharacterized protein</fullName>
    </submittedName>
</protein>
<sequence>MKNKISYSIETLLFGIENPKGAIEQVLFANKMAEHEGMPHCNRLAKLTFTDPTVNRALPGAVPLDETLILGYEGWSDSSLHLCIRSGRSACKIATGSFPNREIEIYDDYRHAILLRKLSDKDIQEIFNYVWDNMELIQPNPNPIKEDW</sequence>
<reference evidence="2" key="1">
    <citation type="submission" date="2016-10" db="EMBL/GenBank/DDBJ databases">
        <authorList>
            <person name="Varghese N."/>
            <person name="Submissions S."/>
        </authorList>
    </citation>
    <scope>NUCLEOTIDE SEQUENCE [LARGE SCALE GENOMIC DNA]</scope>
    <source>
        <strain evidence="2">DSM 23920</strain>
    </source>
</reference>
<dbReference type="STRING" id="408074.SAMN05660909_04004"/>
<evidence type="ECO:0000313" key="1">
    <source>
        <dbReference type="EMBL" id="SEA89710.1"/>
    </source>
</evidence>